<name>A0ABQ1J0Q0_9PROT</name>
<keyword evidence="1" id="KW-0472">Membrane</keyword>
<feature type="transmembrane region" description="Helical" evidence="1">
    <location>
        <begin position="95"/>
        <end position="125"/>
    </location>
</feature>
<feature type="transmembrane region" description="Helical" evidence="1">
    <location>
        <begin position="252"/>
        <end position="273"/>
    </location>
</feature>
<keyword evidence="1" id="KW-1133">Transmembrane helix</keyword>
<reference evidence="3" key="1">
    <citation type="journal article" date="2019" name="Int. J. Syst. Evol. Microbiol.">
        <title>The Global Catalogue of Microorganisms (GCM) 10K type strain sequencing project: providing services to taxonomists for standard genome sequencing and annotation.</title>
        <authorList>
            <consortium name="The Broad Institute Genomics Platform"/>
            <consortium name="The Broad Institute Genome Sequencing Center for Infectious Disease"/>
            <person name="Wu L."/>
            <person name="Ma J."/>
        </authorList>
    </citation>
    <scope>NUCLEOTIDE SEQUENCE [LARGE SCALE GENOMIC DNA]</scope>
    <source>
        <strain evidence="3">CGMCC 1.15928</strain>
    </source>
</reference>
<gene>
    <name evidence="2" type="ORF">GCM10011503_02060</name>
</gene>
<dbReference type="RefSeq" id="WP_084394007.1">
    <property type="nucleotide sequence ID" value="NZ_BMKF01000001.1"/>
</dbReference>
<comment type="caution">
    <text evidence="2">The sequence shown here is derived from an EMBL/GenBank/DDBJ whole genome shotgun (WGS) entry which is preliminary data.</text>
</comment>
<sequence>MTAASLSTSSLTRDTLGHARKVSLSTLPALILFVVAVGMQSYFNTIASHGGQLIFLWMLTGLITVFVGCFWSADMYRKLLPEAGTRSVISDAIRLFLANLAVYGLYFVLLFLLTLFFSILAGVLIGSTGYDPSETLDSTEAVWESIRALSSSGGAVVLYLLLLIAAAGLVWLGLRLFLFGVATVAERDLTIFRSWPWTSKHVSRIALLWIFLQLIPWLILTLAATGVMYAMGFEGVFSFYTGAPPDADASRAILRGVSTGVAMLVTAPFYWLGHGLAVALYQRLAPNRVDAESTFG</sequence>
<feature type="transmembrane region" description="Helical" evidence="1">
    <location>
        <begin position="206"/>
        <end position="232"/>
    </location>
</feature>
<feature type="transmembrane region" description="Helical" evidence="1">
    <location>
        <begin position="54"/>
        <end position="74"/>
    </location>
</feature>
<dbReference type="EMBL" id="BMKF01000001">
    <property type="protein sequence ID" value="GGB57287.1"/>
    <property type="molecule type" value="Genomic_DNA"/>
</dbReference>
<evidence type="ECO:0000313" key="2">
    <source>
        <dbReference type="EMBL" id="GGB57287.1"/>
    </source>
</evidence>
<proteinExistence type="predicted"/>
<accession>A0ABQ1J0Q0</accession>
<evidence type="ECO:0000313" key="3">
    <source>
        <dbReference type="Proteomes" id="UP000628854"/>
    </source>
</evidence>
<protein>
    <recommendedName>
        <fullName evidence="4">Glycerophosphoryl diester phosphodiesterase membrane domain-containing protein</fullName>
    </recommendedName>
</protein>
<dbReference type="Proteomes" id="UP000628854">
    <property type="component" value="Unassembled WGS sequence"/>
</dbReference>
<feature type="transmembrane region" description="Helical" evidence="1">
    <location>
        <begin position="22"/>
        <end position="42"/>
    </location>
</feature>
<evidence type="ECO:0000256" key="1">
    <source>
        <dbReference type="SAM" id="Phobius"/>
    </source>
</evidence>
<feature type="transmembrane region" description="Helical" evidence="1">
    <location>
        <begin position="157"/>
        <end position="185"/>
    </location>
</feature>
<organism evidence="2 3">
    <name type="scientific">Henriciella pelagia</name>
    <dbReference type="NCBI Taxonomy" id="1977912"/>
    <lineage>
        <taxon>Bacteria</taxon>
        <taxon>Pseudomonadati</taxon>
        <taxon>Pseudomonadota</taxon>
        <taxon>Alphaproteobacteria</taxon>
        <taxon>Hyphomonadales</taxon>
        <taxon>Hyphomonadaceae</taxon>
        <taxon>Henriciella</taxon>
    </lineage>
</organism>
<keyword evidence="1" id="KW-0812">Transmembrane</keyword>
<keyword evidence="3" id="KW-1185">Reference proteome</keyword>
<evidence type="ECO:0008006" key="4">
    <source>
        <dbReference type="Google" id="ProtNLM"/>
    </source>
</evidence>